<feature type="transmembrane region" description="Helical" evidence="1">
    <location>
        <begin position="307"/>
        <end position="330"/>
    </location>
</feature>
<feature type="transmembrane region" description="Helical" evidence="1">
    <location>
        <begin position="336"/>
        <end position="354"/>
    </location>
</feature>
<keyword evidence="1" id="KW-0812">Transmembrane</keyword>
<dbReference type="Proteomes" id="UP000326396">
    <property type="component" value="Linkage Group LG16"/>
</dbReference>
<feature type="transmembrane region" description="Helical" evidence="1">
    <location>
        <begin position="1235"/>
        <end position="1254"/>
    </location>
</feature>
<reference evidence="2 3" key="1">
    <citation type="submission" date="2019-05" db="EMBL/GenBank/DDBJ databases">
        <title>Mikania micrantha, genome provides insights into the molecular mechanism of rapid growth.</title>
        <authorList>
            <person name="Liu B."/>
        </authorList>
    </citation>
    <scope>NUCLEOTIDE SEQUENCE [LARGE SCALE GENOMIC DNA]</scope>
    <source>
        <strain evidence="2">NLD-2019</strain>
        <tissue evidence="2">Leaf</tissue>
    </source>
</reference>
<feature type="transmembrane region" description="Helical" evidence="1">
    <location>
        <begin position="876"/>
        <end position="898"/>
    </location>
</feature>
<accession>A0A5N6NYX2</accession>
<sequence length="1281" mass="142896">MEVDATTQANQLPDVVEVEYPAAGSDPSHVVGLEVTYQWTPPRCSHCKVYGHVLSHCMDRTKDDQVPATVTPSDTPGIPLGNSFTGLERNGEGGKGSEVLPMSGKDGDSVIILGGPSTSVPECTTSREVEMDLGRILPAMWPDVLPVFPTVLVQRLAGWAIYYFDKAWWPGSRVGVGFCKGSKWWGWDMVLMQLFGPNMTCCGPIWFAAALIWIGGALFWPGVAHTYPAAALALPYGTSIYPFGGCCLMWFGAAVYGPALGGWAAASAWPWVGRCWPVMALGVLVLLISLGWKVVLLGPVSGLDMGFFLPIFGLYLMGCPWYIGLSFVGWTLVHLHGFWVVFGFLDLWAFFLVWDMSGCRPKEFLYRLYGSSTNGLGVILLAFPGLSDKCYSGGGRNICYFFLLRAEWRGTGPGRSCPTWVGNKMGWDLVNIKGGWVCYVGTCWIHTDNVELWLAWLLTTLEKPDCMDNGTNNRIGRLLAWFAGINQLWVWLGGWRRGNHCVTGLTIPGQPYANFPIQHVRMFGMQPLDSAICTITWWLGSSLGLQQQGWVMTIIHVMFFEVKTCRMGNAQWTNLLLAWCIMGGWTCAECNSCTSLNGLTWIRAMGVGCLSSKLLIWVVSLLAHIYIKSGHSIRGFVQRMDLVTSWVKGWFVAVMLLGRVHYSSWIRGCWLETLNRGYMGKVLKHDQVGLSNGTAARREDLLICQGVEVRYLQGGGSLAYDFSHIQVEYYCGQPAASMTTCAADWVDNLVYLIALWRVYMFCRHMAMQMDIIGYGKILSTRVPYAILMGTSIALSCPTFGGLMDNGSVVYVHPITCGAAMFTCCGSMMMNGVNDVMDADNGFRGVAQTCGCHYYFYCFMVRMRSYGYMMMHGEMMLWMPTIDLVGLHKVVAAILFLWLRFAWMACWPKVYMWCDFVSTWWQIACGLICMSCMRVVNGKARNTTVQVQMAGKGKEKMGVTVGNRFDVLQDTCGLVGTQQAINSSNLAAPVVNEQGVPMEVGSICTTNMKEVIHVGRILPNSLDVRGATTVPRSKPISEYKKSLIMDYINIIAAVLEIIANAWTSDEWSFFKATCKNLDLDLEFLVVDDLSFMEDNLIELQNVPPISEGKKQAIAKALNSEAKGVKVKHMVAWSVGEWKYFIDHVNVLGLNRGCGGRREWYCSVLGWLYLGVNAFQDMAQLFPSTAYFWPAVAWCCLADGPCKILPYVPRPPRAGHLVSAEVRSPCYRLLKILGSDWANLHFWVNVWVLWAFEWWVWGRYSWNVGGLGSFWCLLGLPLYFVKF</sequence>
<protein>
    <submittedName>
        <fullName evidence="2">Uncharacterized protein</fullName>
    </submittedName>
</protein>
<feature type="transmembrane region" description="Helical" evidence="1">
    <location>
        <begin position="276"/>
        <end position="295"/>
    </location>
</feature>
<comment type="caution">
    <text evidence="2">The sequence shown here is derived from an EMBL/GenBank/DDBJ whole genome shotgun (WGS) entry which is preliminary data.</text>
</comment>
<keyword evidence="3" id="KW-1185">Reference proteome</keyword>
<feature type="transmembrane region" description="Helical" evidence="1">
    <location>
        <begin position="205"/>
        <end position="224"/>
    </location>
</feature>
<feature type="transmembrane region" description="Helical" evidence="1">
    <location>
        <begin position="745"/>
        <end position="762"/>
    </location>
</feature>
<evidence type="ECO:0000313" key="3">
    <source>
        <dbReference type="Proteomes" id="UP000326396"/>
    </source>
</evidence>
<proteinExistence type="predicted"/>
<organism evidence="2 3">
    <name type="scientific">Mikania micrantha</name>
    <name type="common">bitter vine</name>
    <dbReference type="NCBI Taxonomy" id="192012"/>
    <lineage>
        <taxon>Eukaryota</taxon>
        <taxon>Viridiplantae</taxon>
        <taxon>Streptophyta</taxon>
        <taxon>Embryophyta</taxon>
        <taxon>Tracheophyta</taxon>
        <taxon>Spermatophyta</taxon>
        <taxon>Magnoliopsida</taxon>
        <taxon>eudicotyledons</taxon>
        <taxon>Gunneridae</taxon>
        <taxon>Pentapetalae</taxon>
        <taxon>asterids</taxon>
        <taxon>campanulids</taxon>
        <taxon>Asterales</taxon>
        <taxon>Asteraceae</taxon>
        <taxon>Asteroideae</taxon>
        <taxon>Heliantheae alliance</taxon>
        <taxon>Eupatorieae</taxon>
        <taxon>Mikania</taxon>
    </lineage>
</organism>
<keyword evidence="1" id="KW-1133">Transmembrane helix</keyword>
<feature type="transmembrane region" description="Helical" evidence="1">
    <location>
        <begin position="366"/>
        <end position="386"/>
    </location>
</feature>
<evidence type="ECO:0000313" key="2">
    <source>
        <dbReference type="EMBL" id="KAD5508957.1"/>
    </source>
</evidence>
<feature type="transmembrane region" description="Helical" evidence="1">
    <location>
        <begin position="918"/>
        <end position="935"/>
    </location>
</feature>
<gene>
    <name evidence="2" type="ORF">E3N88_16660</name>
</gene>
<keyword evidence="1" id="KW-0472">Membrane</keyword>
<feature type="transmembrane region" description="Helical" evidence="1">
    <location>
        <begin position="809"/>
        <end position="829"/>
    </location>
</feature>
<feature type="transmembrane region" description="Helical" evidence="1">
    <location>
        <begin position="236"/>
        <end position="256"/>
    </location>
</feature>
<feature type="transmembrane region" description="Helical" evidence="1">
    <location>
        <begin position="639"/>
        <end position="658"/>
    </location>
</feature>
<feature type="transmembrane region" description="Helical" evidence="1">
    <location>
        <begin position="1260"/>
        <end position="1279"/>
    </location>
</feature>
<evidence type="ECO:0000256" key="1">
    <source>
        <dbReference type="SAM" id="Phobius"/>
    </source>
</evidence>
<feature type="transmembrane region" description="Helical" evidence="1">
    <location>
        <begin position="601"/>
        <end position="627"/>
    </location>
</feature>
<dbReference type="EMBL" id="SZYD01000008">
    <property type="protein sequence ID" value="KAD5508957.1"/>
    <property type="molecule type" value="Genomic_DNA"/>
</dbReference>
<feature type="transmembrane region" description="Helical" evidence="1">
    <location>
        <begin position="782"/>
        <end position="803"/>
    </location>
</feature>
<name>A0A5N6NYX2_9ASTR</name>